<dbReference type="Proteomes" id="UP000823388">
    <property type="component" value="Chromosome 3N"/>
</dbReference>
<dbReference type="AlphaFoldDB" id="A0A8T0U056"/>
<dbReference type="EMBL" id="CM029042">
    <property type="protein sequence ID" value="KAG2614985.1"/>
    <property type="molecule type" value="Genomic_DNA"/>
</dbReference>
<dbReference type="SUPFAM" id="SSF53474">
    <property type="entry name" value="alpha/beta-Hydrolases"/>
    <property type="match status" value="1"/>
</dbReference>
<keyword evidence="4" id="KW-1185">Reference proteome</keyword>
<dbReference type="FunFam" id="3.40.50.1820:FF:000102">
    <property type="entry name" value="Putative serine esterase family protein"/>
    <property type="match status" value="1"/>
</dbReference>
<accession>A0A8T0U056</accession>
<comment type="similarity">
    <text evidence="1">Belongs to the FAM135 family.</text>
</comment>
<gene>
    <name evidence="3" type="ORF">PVAP13_3NG025700</name>
</gene>
<dbReference type="Pfam" id="PF05057">
    <property type="entry name" value="DUF676"/>
    <property type="match status" value="1"/>
</dbReference>
<dbReference type="Gene3D" id="3.40.50.1820">
    <property type="entry name" value="alpha/beta hydrolase"/>
    <property type="match status" value="1"/>
</dbReference>
<evidence type="ECO:0000313" key="3">
    <source>
        <dbReference type="EMBL" id="KAG2614985.1"/>
    </source>
</evidence>
<dbReference type="PANTHER" id="PTHR12482:SF5">
    <property type="entry name" value="DUF676 DOMAIN-CONTAINING PROTEIN"/>
    <property type="match status" value="1"/>
</dbReference>
<reference evidence="3" key="1">
    <citation type="submission" date="2020-05" db="EMBL/GenBank/DDBJ databases">
        <title>WGS assembly of Panicum virgatum.</title>
        <authorList>
            <person name="Lovell J.T."/>
            <person name="Jenkins J."/>
            <person name="Shu S."/>
            <person name="Juenger T.E."/>
            <person name="Schmutz J."/>
        </authorList>
    </citation>
    <scope>NUCLEOTIDE SEQUENCE</scope>
    <source>
        <strain evidence="3">AP13</strain>
    </source>
</reference>
<proteinExistence type="inferred from homology"/>
<evidence type="ECO:0000259" key="2">
    <source>
        <dbReference type="Pfam" id="PF05057"/>
    </source>
</evidence>
<dbReference type="PANTHER" id="PTHR12482">
    <property type="entry name" value="LIPASE ROG1-RELATED-RELATED"/>
    <property type="match status" value="1"/>
</dbReference>
<organism evidence="3 4">
    <name type="scientific">Panicum virgatum</name>
    <name type="common">Blackwell switchgrass</name>
    <dbReference type="NCBI Taxonomy" id="38727"/>
    <lineage>
        <taxon>Eukaryota</taxon>
        <taxon>Viridiplantae</taxon>
        <taxon>Streptophyta</taxon>
        <taxon>Embryophyta</taxon>
        <taxon>Tracheophyta</taxon>
        <taxon>Spermatophyta</taxon>
        <taxon>Magnoliopsida</taxon>
        <taxon>Liliopsida</taxon>
        <taxon>Poales</taxon>
        <taxon>Poaceae</taxon>
        <taxon>PACMAD clade</taxon>
        <taxon>Panicoideae</taxon>
        <taxon>Panicodae</taxon>
        <taxon>Paniceae</taxon>
        <taxon>Panicinae</taxon>
        <taxon>Panicum</taxon>
        <taxon>Panicum sect. Hiantes</taxon>
    </lineage>
</organism>
<dbReference type="InterPro" id="IPR044294">
    <property type="entry name" value="Lipase-like"/>
</dbReference>
<comment type="caution">
    <text evidence="3">The sequence shown here is derived from an EMBL/GenBank/DDBJ whole genome shotgun (WGS) entry which is preliminary data.</text>
</comment>
<dbReference type="InterPro" id="IPR029058">
    <property type="entry name" value="AB_hydrolase_fold"/>
</dbReference>
<protein>
    <recommendedName>
        <fullName evidence="2">DUF676 domain-containing protein</fullName>
    </recommendedName>
</protein>
<dbReference type="Pfam" id="PF12394">
    <property type="entry name" value="DUF3657"/>
    <property type="match status" value="1"/>
</dbReference>
<evidence type="ECO:0000256" key="1">
    <source>
        <dbReference type="ARBA" id="ARBA00007949"/>
    </source>
</evidence>
<evidence type="ECO:0000313" key="4">
    <source>
        <dbReference type="Proteomes" id="UP000823388"/>
    </source>
</evidence>
<name>A0A8T0U056_PANVG</name>
<dbReference type="InterPro" id="IPR022122">
    <property type="entry name" value="DUF3657"/>
</dbReference>
<sequence length="665" mass="74601">MVSFNIFNSEEEGPAASAVMLKFELIYAPTLETGSEIQSSSVASSAAVHEFRIPRRALLGLHSYCPVHFDAFHSVLVDLTLHIVYLKAGATKPSLKVPDQGLGPTSYHIVKALLTSRKMLLEELKKISDSIGKRIEDLDGADMNLGKYESVNPTNSGLSNSSKVFPATGKGVGQLAGILHEFLERPNDVVNGTEDSMLYTLPKEELLELFLTVSGQLSLLWNAFLKFHRINKTKILDYLHDVWAIDRKAEWSIWTVHSKIEIPHRYLRSMDDDSSHRHSLLRVSGSRKFHDDPVQNSASRAELHRKSIAQMKINTQSVQDMHIYADPSRVPVVLIEQHVMVIPQHGSSKDLALNASEQKDTIVLPKLQGDSLATKSSAGGKKNGRILRAIIFVHGFQGHHLDLRLVRNQWLLLDPGADCLMSEANEDKTSGDFKEMGSRLAGEVVAFLKKKMDKLLKYGGCKELKLSFVGHSIGNIIIRSALAEPALQPYLKNLYTYMSISGPHLGYWYSSNSLFNSGLWLLKKLKGAQCIHQLTFSDDQDPQNTYFYKLCKLKTLENFKNIILLSSPQDGYVPYHSARIELCPAASSDTSKKGQVFTEMLNNCLDQIRAPSSDTRIFMRCDVNFDQSNQGRSLNTMIGRAAHIEFLETDLYAKFIMWSFPDLFR</sequence>
<feature type="domain" description="DUF676" evidence="2">
    <location>
        <begin position="390"/>
        <end position="577"/>
    </location>
</feature>
<dbReference type="InterPro" id="IPR007751">
    <property type="entry name" value="DUF676_lipase-like"/>
</dbReference>